<evidence type="ECO:0000256" key="1">
    <source>
        <dbReference type="ARBA" id="ARBA00001927"/>
    </source>
</evidence>
<dbReference type="NCBIfam" id="NF045480">
    <property type="entry name" value="FdxA_Actino"/>
    <property type="match status" value="1"/>
</dbReference>
<organism evidence="13">
    <name type="scientific">freshwater metagenome</name>
    <dbReference type="NCBI Taxonomy" id="449393"/>
    <lineage>
        <taxon>unclassified sequences</taxon>
        <taxon>metagenomes</taxon>
        <taxon>ecological metagenomes</taxon>
    </lineage>
</organism>
<dbReference type="PRINTS" id="PR00354">
    <property type="entry name" value="7FE8SFRDOXIN"/>
</dbReference>
<dbReference type="AlphaFoldDB" id="A0A6J6CPY4"/>
<keyword evidence="6" id="KW-0004">4Fe-4S</keyword>
<evidence type="ECO:0000259" key="12">
    <source>
        <dbReference type="PROSITE" id="PS51379"/>
    </source>
</evidence>
<evidence type="ECO:0000313" key="13">
    <source>
        <dbReference type="EMBL" id="CAB4552223.1"/>
    </source>
</evidence>
<dbReference type="InterPro" id="IPR050294">
    <property type="entry name" value="RnfB_subfamily"/>
</dbReference>
<dbReference type="PROSITE" id="PS00198">
    <property type="entry name" value="4FE4S_FER_1"/>
    <property type="match status" value="1"/>
</dbReference>
<evidence type="ECO:0000256" key="4">
    <source>
        <dbReference type="ARBA" id="ARBA00013529"/>
    </source>
</evidence>
<dbReference type="InterPro" id="IPR054830">
    <property type="entry name" value="FdxA_Actino"/>
</dbReference>
<evidence type="ECO:0000256" key="9">
    <source>
        <dbReference type="ARBA" id="ARBA00022982"/>
    </source>
</evidence>
<dbReference type="Pfam" id="PF00037">
    <property type="entry name" value="Fer4"/>
    <property type="match status" value="1"/>
</dbReference>
<gene>
    <name evidence="13" type="ORF">UFOPK1581_00253</name>
</gene>
<dbReference type="Gene3D" id="3.30.70.20">
    <property type="match status" value="1"/>
</dbReference>
<dbReference type="InterPro" id="IPR017900">
    <property type="entry name" value="4Fe4S_Fe_S_CS"/>
</dbReference>
<accession>A0A6J6CPY4</accession>
<comment type="cofactor">
    <cofactor evidence="2">
        <name>[4Fe-4S] cluster</name>
        <dbReference type="ChEBI" id="CHEBI:49883"/>
    </cofactor>
</comment>
<dbReference type="PANTHER" id="PTHR42859:SF2">
    <property type="entry name" value="FERREDOXIN"/>
    <property type="match status" value="1"/>
</dbReference>
<evidence type="ECO:0000256" key="6">
    <source>
        <dbReference type="ARBA" id="ARBA00022485"/>
    </source>
</evidence>
<evidence type="ECO:0000256" key="11">
    <source>
        <dbReference type="ARBA" id="ARBA00023014"/>
    </source>
</evidence>
<dbReference type="GO" id="GO:0009055">
    <property type="term" value="F:electron transfer activity"/>
    <property type="evidence" value="ECO:0007669"/>
    <property type="project" value="InterPro"/>
</dbReference>
<dbReference type="EMBL" id="CAEZTB010000025">
    <property type="protein sequence ID" value="CAB4552223.1"/>
    <property type="molecule type" value="Genomic_DNA"/>
</dbReference>
<dbReference type="GO" id="GO:0046872">
    <property type="term" value="F:metal ion binding"/>
    <property type="evidence" value="ECO:0007669"/>
    <property type="project" value="UniProtKB-KW"/>
</dbReference>
<keyword evidence="8" id="KW-0677">Repeat</keyword>
<evidence type="ECO:0000256" key="8">
    <source>
        <dbReference type="ARBA" id="ARBA00022737"/>
    </source>
</evidence>
<keyword evidence="7" id="KW-0479">Metal-binding</keyword>
<feature type="domain" description="4Fe-4S ferredoxin-type" evidence="12">
    <location>
        <begin position="31"/>
        <end position="60"/>
    </location>
</feature>
<dbReference type="InterPro" id="IPR017896">
    <property type="entry name" value="4Fe4S_Fe-S-bd"/>
</dbReference>
<name>A0A6J6CPY4_9ZZZZ</name>
<keyword evidence="10" id="KW-0408">Iron</keyword>
<reference evidence="13" key="1">
    <citation type="submission" date="2020-05" db="EMBL/GenBank/DDBJ databases">
        <authorList>
            <person name="Chiriac C."/>
            <person name="Salcher M."/>
            <person name="Ghai R."/>
            <person name="Kavagutti S V."/>
        </authorList>
    </citation>
    <scope>NUCLEOTIDE SEQUENCE</scope>
</reference>
<evidence type="ECO:0000256" key="5">
    <source>
        <dbReference type="ARBA" id="ARBA00022448"/>
    </source>
</evidence>
<dbReference type="InterPro" id="IPR000813">
    <property type="entry name" value="7Fe_ferredoxin"/>
</dbReference>
<sequence length="108" mass="11849">MTYVIALPCVDLKDKACIEECPVDCIYEGDRMLYIHPDECVDCGACEPVCPVEAIYYEDDVPEQWADYYRANVDFFETIGSPGGAAKVGPVPGDHPLVAALPPQAHQD</sequence>
<evidence type="ECO:0000256" key="2">
    <source>
        <dbReference type="ARBA" id="ARBA00001966"/>
    </source>
</evidence>
<comment type="cofactor">
    <cofactor evidence="1">
        <name>[3Fe-4S] cluster</name>
        <dbReference type="ChEBI" id="CHEBI:21137"/>
    </cofactor>
</comment>
<comment type="function">
    <text evidence="3">Ferredoxins are iron-sulfur proteins that transfer electrons in a wide variety of metabolic reactions.</text>
</comment>
<dbReference type="PROSITE" id="PS51379">
    <property type="entry name" value="4FE4S_FER_2"/>
    <property type="match status" value="1"/>
</dbReference>
<dbReference type="PANTHER" id="PTHR42859">
    <property type="entry name" value="OXIDOREDUCTASE"/>
    <property type="match status" value="1"/>
</dbReference>
<keyword evidence="9" id="KW-0249">Electron transport</keyword>
<dbReference type="GO" id="GO:0051539">
    <property type="term" value="F:4 iron, 4 sulfur cluster binding"/>
    <property type="evidence" value="ECO:0007669"/>
    <property type="project" value="UniProtKB-KW"/>
</dbReference>
<dbReference type="SUPFAM" id="SSF54862">
    <property type="entry name" value="4Fe-4S ferredoxins"/>
    <property type="match status" value="1"/>
</dbReference>
<keyword evidence="5" id="KW-0813">Transport</keyword>
<evidence type="ECO:0000256" key="3">
    <source>
        <dbReference type="ARBA" id="ARBA00003532"/>
    </source>
</evidence>
<protein>
    <recommendedName>
        <fullName evidence="4">Ferredoxin</fullName>
    </recommendedName>
</protein>
<evidence type="ECO:0000256" key="10">
    <source>
        <dbReference type="ARBA" id="ARBA00023004"/>
    </source>
</evidence>
<evidence type="ECO:0000256" key="7">
    <source>
        <dbReference type="ARBA" id="ARBA00022723"/>
    </source>
</evidence>
<keyword evidence="11" id="KW-0411">Iron-sulfur</keyword>
<proteinExistence type="predicted"/>